<name>A0A2C6KF61_9APIC</name>
<sequence length="47" mass="5481">EEDKKKKDERRMDKAISRISSSDSIGLITACGMYYVWLPRKRMESDG</sequence>
<reference evidence="2 3" key="1">
    <citation type="journal article" date="2017" name="Int. J. Parasitol.">
        <title>The genome of the protozoan parasite Cystoisospora suis and a reverse vaccinology approach to identify vaccine candidates.</title>
        <authorList>
            <person name="Palmieri N."/>
            <person name="Shrestha A."/>
            <person name="Ruttkowski B."/>
            <person name="Beck T."/>
            <person name="Vogl C."/>
            <person name="Tomley F."/>
            <person name="Blake D.P."/>
            <person name="Joachim A."/>
        </authorList>
    </citation>
    <scope>NUCLEOTIDE SEQUENCE [LARGE SCALE GENOMIC DNA]</scope>
    <source>
        <strain evidence="2 3">Wien I</strain>
    </source>
</reference>
<dbReference type="GeneID" id="94434377"/>
<keyword evidence="1" id="KW-0812">Transmembrane</keyword>
<organism evidence="2 3">
    <name type="scientific">Cystoisospora suis</name>
    <dbReference type="NCBI Taxonomy" id="483139"/>
    <lineage>
        <taxon>Eukaryota</taxon>
        <taxon>Sar</taxon>
        <taxon>Alveolata</taxon>
        <taxon>Apicomplexa</taxon>
        <taxon>Conoidasida</taxon>
        <taxon>Coccidia</taxon>
        <taxon>Eucoccidiorida</taxon>
        <taxon>Eimeriorina</taxon>
        <taxon>Sarcocystidae</taxon>
        <taxon>Cystoisospora</taxon>
    </lineage>
</organism>
<keyword evidence="3" id="KW-1185">Reference proteome</keyword>
<feature type="non-terminal residue" evidence="2">
    <location>
        <position position="1"/>
    </location>
</feature>
<evidence type="ECO:0000313" key="2">
    <source>
        <dbReference type="EMBL" id="PHJ15125.1"/>
    </source>
</evidence>
<dbReference type="AlphaFoldDB" id="A0A2C6KF61"/>
<keyword evidence="1" id="KW-0472">Membrane</keyword>
<dbReference type="VEuPathDB" id="ToxoDB:CSUI_011065"/>
<dbReference type="EMBL" id="MIGC01009466">
    <property type="protein sequence ID" value="PHJ15125.1"/>
    <property type="molecule type" value="Genomic_DNA"/>
</dbReference>
<proteinExistence type="predicted"/>
<protein>
    <submittedName>
        <fullName evidence="2">Uncharacterized protein</fullName>
    </submittedName>
</protein>
<dbReference type="RefSeq" id="XP_067916859.1">
    <property type="nucleotide sequence ID" value="XM_068071166.1"/>
</dbReference>
<gene>
    <name evidence="2" type="ORF">CSUI_011065</name>
</gene>
<dbReference type="Proteomes" id="UP000221165">
    <property type="component" value="Unassembled WGS sequence"/>
</dbReference>
<feature type="transmembrane region" description="Helical" evidence="1">
    <location>
        <begin position="21"/>
        <end position="38"/>
    </location>
</feature>
<accession>A0A2C6KF61</accession>
<keyword evidence="1" id="KW-1133">Transmembrane helix</keyword>
<comment type="caution">
    <text evidence="2">The sequence shown here is derived from an EMBL/GenBank/DDBJ whole genome shotgun (WGS) entry which is preliminary data.</text>
</comment>
<evidence type="ECO:0000313" key="3">
    <source>
        <dbReference type="Proteomes" id="UP000221165"/>
    </source>
</evidence>
<evidence type="ECO:0000256" key="1">
    <source>
        <dbReference type="SAM" id="Phobius"/>
    </source>
</evidence>